<dbReference type="Proteomes" id="UP000542674">
    <property type="component" value="Unassembled WGS sequence"/>
</dbReference>
<evidence type="ECO:0000256" key="4">
    <source>
        <dbReference type="PROSITE-ProRule" id="PRU01091"/>
    </source>
</evidence>
<evidence type="ECO:0000313" key="6">
    <source>
        <dbReference type="EMBL" id="MBB4964916.1"/>
    </source>
</evidence>
<accession>A0A7W7T2A5</accession>
<proteinExistence type="inferred from homology"/>
<dbReference type="PANTHER" id="PTHR47691:SF3">
    <property type="entry name" value="HTH-TYPE TRANSCRIPTIONAL REGULATOR RV0890C-RELATED"/>
    <property type="match status" value="1"/>
</dbReference>
<dbReference type="GO" id="GO:0006355">
    <property type="term" value="P:regulation of DNA-templated transcription"/>
    <property type="evidence" value="ECO:0007669"/>
    <property type="project" value="InterPro"/>
</dbReference>
<evidence type="ECO:0000256" key="1">
    <source>
        <dbReference type="ARBA" id="ARBA00005820"/>
    </source>
</evidence>
<dbReference type="SMART" id="SM01043">
    <property type="entry name" value="BTAD"/>
    <property type="match status" value="1"/>
</dbReference>
<feature type="domain" description="OmpR/PhoB-type" evidence="5">
    <location>
        <begin position="1"/>
        <end position="90"/>
    </location>
</feature>
<dbReference type="SMART" id="SM00862">
    <property type="entry name" value="Trans_reg_C"/>
    <property type="match status" value="1"/>
</dbReference>
<gene>
    <name evidence="6" type="ORF">F4559_002275</name>
</gene>
<reference evidence="6 7" key="1">
    <citation type="submission" date="2020-08" db="EMBL/GenBank/DDBJ databases">
        <title>Sequencing the genomes of 1000 actinobacteria strains.</title>
        <authorList>
            <person name="Klenk H.-P."/>
        </authorList>
    </citation>
    <scope>NUCLEOTIDE SEQUENCE [LARGE SCALE GENOMIC DNA]</scope>
    <source>
        <strain evidence="6 7">DSM 45084</strain>
    </source>
</reference>
<evidence type="ECO:0000256" key="3">
    <source>
        <dbReference type="PROSITE-ProRule" id="PRU00339"/>
    </source>
</evidence>
<keyword evidence="7" id="KW-1185">Reference proteome</keyword>
<dbReference type="PROSITE" id="PS50005">
    <property type="entry name" value="TPR"/>
    <property type="match status" value="1"/>
</dbReference>
<evidence type="ECO:0000259" key="5">
    <source>
        <dbReference type="PROSITE" id="PS51755"/>
    </source>
</evidence>
<dbReference type="InterPro" id="IPR005158">
    <property type="entry name" value="BTAD"/>
</dbReference>
<dbReference type="Gene3D" id="1.25.40.10">
    <property type="entry name" value="Tetratricopeptide repeat domain"/>
    <property type="match status" value="2"/>
</dbReference>
<sequence>MRVSVLGPLSVRTAAGGTVDVRGPRLRALLTRLAVDAGRVVPVARLVDALWPDDPPHDATAAVQSLVSRLRRAVGADAVSSHPDGYRLDAETDAVDFARLVAAGRDGEALALWRGPALPDLPAFAPHWDDLRLTAVERSCADVAELRALCVEHPAREALHARLMRVLHAEGRRADALAVFATARAHLAGELGVDPGPDLREAHLTVLRDDPPRRRLPAPAGTLVGRADDLDRVLASTRRSRLVTVVGPGGVGKTRLALEIAHAADAVVWVALESITADPGAAVLLALGHRTPGMADADPVERLRGARGLLVLDNCEQVVDEIAALVARLLPAARDLRILATSREPLGVPGEALHRLEPLDPDGAVELFTSRAAAVRRDFAVDDDVRRVCRALDGIPLALELAAARLHALTPAQLAERVDDRLRLLDRGPRAGVGRHRTLRAVVDWSWDLLTPPQRDLLAVLSVFAGGTTVEAVVRVADLDPWTALDLLSDLVDRSLVVADGGRYRLLETVREYAAGKLADPAYADAHAAYYLDLAETAEPLLRGPDQPAWLAVFDAEHANLDAAFDRLVEVGDGPGALRLIMARLWWWSVVRGRVGDVRTWARRVEPLTAGPLCALLARGEPDESLWADDRPAVLLALAAARPGIDMVRRIADRLATGDAWSCAAAELARGLGAFELSTGRAVEAEAHYRAALAGFEATGDRWARVFGLACLANVLANRGAAAEALDALLSARGEAAVFGGFEDVLVPMTPMVHIGRLRARTGDVVGAYGELSRAWAAAVRREDRGEQARVLCARAETAWHAGDRAAAVRDFRRALDLAPDGMPAQFLSTLHSGLAVALGGAQAREWHLRATAIVDTTPDGPARAAVWEAYAVWHHERGDRPAAAEALDTARAARGVLALADSRVAATAAWVAE</sequence>
<organism evidence="6 7">
    <name type="scientific">Saccharothrix violaceirubra</name>
    <dbReference type="NCBI Taxonomy" id="413306"/>
    <lineage>
        <taxon>Bacteria</taxon>
        <taxon>Bacillati</taxon>
        <taxon>Actinomycetota</taxon>
        <taxon>Actinomycetes</taxon>
        <taxon>Pseudonocardiales</taxon>
        <taxon>Pseudonocardiaceae</taxon>
        <taxon>Saccharothrix</taxon>
    </lineage>
</organism>
<feature type="DNA-binding region" description="OmpR/PhoB-type" evidence="4">
    <location>
        <begin position="1"/>
        <end position="90"/>
    </location>
</feature>
<comment type="similarity">
    <text evidence="1">Belongs to the AfsR/DnrI/RedD regulatory family.</text>
</comment>
<dbReference type="RefSeq" id="WP_184668213.1">
    <property type="nucleotide sequence ID" value="NZ_BAABAI010000039.1"/>
</dbReference>
<dbReference type="SUPFAM" id="SSF46894">
    <property type="entry name" value="C-terminal effector domain of the bipartite response regulators"/>
    <property type="match status" value="1"/>
</dbReference>
<name>A0A7W7T2A5_9PSEU</name>
<dbReference type="InterPro" id="IPR016032">
    <property type="entry name" value="Sig_transdc_resp-reg_C-effctor"/>
</dbReference>
<dbReference type="Pfam" id="PF25872">
    <property type="entry name" value="HTH_77"/>
    <property type="match status" value="1"/>
</dbReference>
<keyword evidence="2 4" id="KW-0238">DNA-binding</keyword>
<dbReference type="InterPro" id="IPR011990">
    <property type="entry name" value="TPR-like_helical_dom_sf"/>
</dbReference>
<protein>
    <submittedName>
        <fullName evidence="6">Putative ATPase/DNA-binding SARP family transcriptional activator</fullName>
    </submittedName>
</protein>
<dbReference type="InterPro" id="IPR019734">
    <property type="entry name" value="TPR_rpt"/>
</dbReference>
<keyword evidence="3" id="KW-0802">TPR repeat</keyword>
<dbReference type="InterPro" id="IPR036388">
    <property type="entry name" value="WH-like_DNA-bd_sf"/>
</dbReference>
<dbReference type="Gene3D" id="1.10.10.10">
    <property type="entry name" value="Winged helix-like DNA-binding domain superfamily/Winged helix DNA-binding domain"/>
    <property type="match status" value="1"/>
</dbReference>
<dbReference type="EMBL" id="JACHJS010000001">
    <property type="protein sequence ID" value="MBB4964916.1"/>
    <property type="molecule type" value="Genomic_DNA"/>
</dbReference>
<dbReference type="Pfam" id="PF00486">
    <property type="entry name" value="Trans_reg_C"/>
    <property type="match status" value="1"/>
</dbReference>
<dbReference type="SUPFAM" id="SSF52540">
    <property type="entry name" value="P-loop containing nucleoside triphosphate hydrolases"/>
    <property type="match status" value="1"/>
</dbReference>
<dbReference type="PANTHER" id="PTHR47691">
    <property type="entry name" value="REGULATOR-RELATED"/>
    <property type="match status" value="1"/>
</dbReference>
<dbReference type="PRINTS" id="PR00364">
    <property type="entry name" value="DISEASERSIST"/>
</dbReference>
<dbReference type="AlphaFoldDB" id="A0A7W7T2A5"/>
<dbReference type="Pfam" id="PF03704">
    <property type="entry name" value="BTAD"/>
    <property type="match status" value="1"/>
</dbReference>
<dbReference type="InterPro" id="IPR001867">
    <property type="entry name" value="OmpR/PhoB-type_DNA-bd"/>
</dbReference>
<dbReference type="InterPro" id="IPR058852">
    <property type="entry name" value="HTH_77"/>
</dbReference>
<dbReference type="GO" id="GO:0003677">
    <property type="term" value="F:DNA binding"/>
    <property type="evidence" value="ECO:0007669"/>
    <property type="project" value="UniProtKB-UniRule"/>
</dbReference>
<dbReference type="SUPFAM" id="SSF48452">
    <property type="entry name" value="TPR-like"/>
    <property type="match status" value="3"/>
</dbReference>
<dbReference type="GO" id="GO:0000160">
    <property type="term" value="P:phosphorelay signal transduction system"/>
    <property type="evidence" value="ECO:0007669"/>
    <property type="project" value="InterPro"/>
</dbReference>
<comment type="caution">
    <text evidence="6">The sequence shown here is derived from an EMBL/GenBank/DDBJ whole genome shotgun (WGS) entry which is preliminary data.</text>
</comment>
<dbReference type="PROSITE" id="PS51755">
    <property type="entry name" value="OMPR_PHOB"/>
    <property type="match status" value="1"/>
</dbReference>
<evidence type="ECO:0000256" key="2">
    <source>
        <dbReference type="ARBA" id="ARBA00023125"/>
    </source>
</evidence>
<evidence type="ECO:0000313" key="7">
    <source>
        <dbReference type="Proteomes" id="UP000542674"/>
    </source>
</evidence>
<dbReference type="CDD" id="cd15831">
    <property type="entry name" value="BTAD"/>
    <property type="match status" value="1"/>
</dbReference>
<dbReference type="InterPro" id="IPR027417">
    <property type="entry name" value="P-loop_NTPase"/>
</dbReference>
<feature type="repeat" description="TPR" evidence="3">
    <location>
        <begin position="789"/>
        <end position="822"/>
    </location>
</feature>